<dbReference type="AlphaFoldDB" id="A0DIZ7"/>
<dbReference type="RefSeq" id="XP_001450411.1">
    <property type="nucleotide sequence ID" value="XM_001450374.1"/>
</dbReference>
<dbReference type="InParanoid" id="A0DIZ7"/>
<reference evidence="1 2" key="1">
    <citation type="journal article" date="2006" name="Nature">
        <title>Global trends of whole-genome duplications revealed by the ciliate Paramecium tetraurelia.</title>
        <authorList>
            <consortium name="Genoscope"/>
            <person name="Aury J.-M."/>
            <person name="Jaillon O."/>
            <person name="Duret L."/>
            <person name="Noel B."/>
            <person name="Jubin C."/>
            <person name="Porcel B.M."/>
            <person name="Segurens B."/>
            <person name="Daubin V."/>
            <person name="Anthouard V."/>
            <person name="Aiach N."/>
            <person name="Arnaiz O."/>
            <person name="Billaut A."/>
            <person name="Beisson J."/>
            <person name="Blanc I."/>
            <person name="Bouhouche K."/>
            <person name="Camara F."/>
            <person name="Duharcourt S."/>
            <person name="Guigo R."/>
            <person name="Gogendeau D."/>
            <person name="Katinka M."/>
            <person name="Keller A.-M."/>
            <person name="Kissmehl R."/>
            <person name="Klotz C."/>
            <person name="Koll F."/>
            <person name="Le Moue A."/>
            <person name="Lepere C."/>
            <person name="Malinsky S."/>
            <person name="Nowacki M."/>
            <person name="Nowak J.K."/>
            <person name="Plattner H."/>
            <person name="Poulain J."/>
            <person name="Ruiz F."/>
            <person name="Serrano V."/>
            <person name="Zagulski M."/>
            <person name="Dessen P."/>
            <person name="Betermier M."/>
            <person name="Weissenbach J."/>
            <person name="Scarpelli C."/>
            <person name="Schachter V."/>
            <person name="Sperling L."/>
            <person name="Meyer E."/>
            <person name="Cohen J."/>
            <person name="Wincker P."/>
        </authorList>
    </citation>
    <scope>NUCLEOTIDE SEQUENCE [LARGE SCALE GENOMIC DNA]</scope>
    <source>
        <strain evidence="1 2">Stock d4-2</strain>
    </source>
</reference>
<accession>A0DIZ7</accession>
<proteinExistence type="predicted"/>
<evidence type="ECO:0000313" key="2">
    <source>
        <dbReference type="Proteomes" id="UP000000600"/>
    </source>
</evidence>
<evidence type="ECO:0000313" key="1">
    <source>
        <dbReference type="EMBL" id="CAK83014.1"/>
    </source>
</evidence>
<protein>
    <submittedName>
        <fullName evidence="1">Uncharacterized protein</fullName>
    </submittedName>
</protein>
<organism evidence="1 2">
    <name type="scientific">Paramecium tetraurelia</name>
    <dbReference type="NCBI Taxonomy" id="5888"/>
    <lineage>
        <taxon>Eukaryota</taxon>
        <taxon>Sar</taxon>
        <taxon>Alveolata</taxon>
        <taxon>Ciliophora</taxon>
        <taxon>Intramacronucleata</taxon>
        <taxon>Oligohymenophorea</taxon>
        <taxon>Peniculida</taxon>
        <taxon>Parameciidae</taxon>
        <taxon>Paramecium</taxon>
    </lineage>
</organism>
<dbReference type="Proteomes" id="UP000000600">
    <property type="component" value="Unassembled WGS sequence"/>
</dbReference>
<dbReference type="KEGG" id="ptm:GSPATT00017371001"/>
<dbReference type="HOGENOM" id="CLU_2611184_0_0_1"/>
<dbReference type="EMBL" id="CT868452">
    <property type="protein sequence ID" value="CAK83014.1"/>
    <property type="molecule type" value="Genomic_DNA"/>
</dbReference>
<name>A0DIZ7_PARTE</name>
<keyword evidence="2" id="KW-1185">Reference proteome</keyword>
<sequence length="79" mass="9491">MNFVLERSRSRLLLMLKIIQFKILPYADNLIALLLVKVFVGLGNKYQQRIIGNNFKYQQRKILDQILEFSRNYMKNKMP</sequence>
<dbReference type="GeneID" id="5036196"/>
<gene>
    <name evidence="1" type="ORF">GSPATT00017371001</name>
</gene>